<dbReference type="SUPFAM" id="SSF52266">
    <property type="entry name" value="SGNH hydrolase"/>
    <property type="match status" value="1"/>
</dbReference>
<dbReference type="InterPro" id="IPR001087">
    <property type="entry name" value="GDSL"/>
</dbReference>
<sequence length="394" mass="43718">MAHGNKIFALGILAFTTILHTFAVAQQSPGPVDGTYVKEIGECAQLKPRSSPPAGPHDLRPDDIKVVAALGDSIMAGFALEGVNDGKGGSGLLNASSITEYRGQSWGIGGDDGAVTLANMVSHYNASVEGRSQGSHLATICYADLCLDQFRNEEKDVLNGALSGGIAMNLKDELDYLIPRMKELPGINFETDWKMITIQIGSNDQCASCNNPFSDEVTTEKFGGYMDETIQRIKDEIPRVLVNVVGSFNVSVVYDLTFGQEYCRPILEQPNFLINRAECPCFLDGKKENRDQMDRLAVGYNDKILEIYNKYKGQENDNFAMRFTPPLIDIGSFPLEVMSNMDCFHPGKLAHQWVAKLAWNTLYMGWESYPTENYKYDADLKVFCPTEEDRIRVN</sequence>
<accession>A0A8H7S412</accession>
<organism evidence="2 3">
    <name type="scientific">Circinella minor</name>
    <dbReference type="NCBI Taxonomy" id="1195481"/>
    <lineage>
        <taxon>Eukaryota</taxon>
        <taxon>Fungi</taxon>
        <taxon>Fungi incertae sedis</taxon>
        <taxon>Mucoromycota</taxon>
        <taxon>Mucoromycotina</taxon>
        <taxon>Mucoromycetes</taxon>
        <taxon>Mucorales</taxon>
        <taxon>Lichtheimiaceae</taxon>
        <taxon>Circinella</taxon>
    </lineage>
</organism>
<dbReference type="Pfam" id="PF00657">
    <property type="entry name" value="Lipase_GDSL"/>
    <property type="match status" value="1"/>
</dbReference>
<evidence type="ECO:0000313" key="2">
    <source>
        <dbReference type="EMBL" id="KAG2222310.1"/>
    </source>
</evidence>
<gene>
    <name evidence="2" type="ORF">INT45_001573</name>
</gene>
<evidence type="ECO:0000313" key="3">
    <source>
        <dbReference type="Proteomes" id="UP000646827"/>
    </source>
</evidence>
<dbReference type="GO" id="GO:0006644">
    <property type="term" value="P:phospholipid metabolic process"/>
    <property type="evidence" value="ECO:0007669"/>
    <property type="project" value="TreeGrafter"/>
</dbReference>
<name>A0A8H7S412_9FUNG</name>
<keyword evidence="1" id="KW-0732">Signal</keyword>
<reference evidence="2 3" key="1">
    <citation type="submission" date="2020-12" db="EMBL/GenBank/DDBJ databases">
        <title>Metabolic potential, ecology and presence of endohyphal bacteria is reflected in genomic diversity of Mucoromycotina.</title>
        <authorList>
            <person name="Muszewska A."/>
            <person name="Okrasinska A."/>
            <person name="Steczkiewicz K."/>
            <person name="Drgas O."/>
            <person name="Orlowska M."/>
            <person name="Perlinska-Lenart U."/>
            <person name="Aleksandrzak-Piekarczyk T."/>
            <person name="Szatraj K."/>
            <person name="Zielenkiewicz U."/>
            <person name="Pilsyk S."/>
            <person name="Malc E."/>
            <person name="Mieczkowski P."/>
            <person name="Kruszewska J.S."/>
            <person name="Biernat P."/>
            <person name="Pawlowska J."/>
        </authorList>
    </citation>
    <scope>NUCLEOTIDE SEQUENCE [LARGE SCALE GENOMIC DNA]</scope>
    <source>
        <strain evidence="2 3">CBS 142.35</strain>
    </source>
</reference>
<evidence type="ECO:0000256" key="1">
    <source>
        <dbReference type="SAM" id="SignalP"/>
    </source>
</evidence>
<dbReference type="InterPro" id="IPR036514">
    <property type="entry name" value="SGNH_hydro_sf"/>
</dbReference>
<feature type="signal peptide" evidence="1">
    <location>
        <begin position="1"/>
        <end position="25"/>
    </location>
</feature>
<dbReference type="Gene3D" id="3.40.50.1110">
    <property type="entry name" value="SGNH hydrolase"/>
    <property type="match status" value="1"/>
</dbReference>
<dbReference type="GO" id="GO:0004620">
    <property type="term" value="F:phospholipase activity"/>
    <property type="evidence" value="ECO:0007669"/>
    <property type="project" value="InterPro"/>
</dbReference>
<protein>
    <submittedName>
        <fullName evidence="2">Uncharacterized protein</fullName>
    </submittedName>
</protein>
<proteinExistence type="predicted"/>
<dbReference type="InterPro" id="IPR038885">
    <property type="entry name" value="PLB1"/>
</dbReference>
<dbReference type="PANTHER" id="PTHR21325">
    <property type="entry name" value="PHOSPHOLIPASE B, PLB1"/>
    <property type="match status" value="1"/>
</dbReference>
<keyword evidence="3" id="KW-1185">Reference proteome</keyword>
<dbReference type="OrthoDB" id="10265800at2759"/>
<dbReference type="Proteomes" id="UP000646827">
    <property type="component" value="Unassembled WGS sequence"/>
</dbReference>
<comment type="caution">
    <text evidence="2">The sequence shown here is derived from an EMBL/GenBank/DDBJ whole genome shotgun (WGS) entry which is preliminary data.</text>
</comment>
<dbReference type="AlphaFoldDB" id="A0A8H7S412"/>
<dbReference type="EMBL" id="JAEPRB010000086">
    <property type="protein sequence ID" value="KAG2222310.1"/>
    <property type="molecule type" value="Genomic_DNA"/>
</dbReference>
<dbReference type="PANTHER" id="PTHR21325:SF31">
    <property type="entry name" value="GH22081P-RELATED"/>
    <property type="match status" value="1"/>
</dbReference>
<feature type="chain" id="PRO_5034428197" evidence="1">
    <location>
        <begin position="26"/>
        <end position="394"/>
    </location>
</feature>